<keyword evidence="2" id="KW-1185">Reference proteome</keyword>
<comment type="caution">
    <text evidence="1">The sequence shown here is derived from an EMBL/GenBank/DDBJ whole genome shotgun (WGS) entry which is preliminary data.</text>
</comment>
<dbReference type="AlphaFoldDB" id="A0A1Y2EBR6"/>
<dbReference type="InParanoid" id="A0A1Y2EBR6"/>
<dbReference type="OrthoDB" id="10254945at2759"/>
<dbReference type="Proteomes" id="UP000193689">
    <property type="component" value="Unassembled WGS sequence"/>
</dbReference>
<evidence type="ECO:0000313" key="1">
    <source>
        <dbReference type="EMBL" id="ORY69008.1"/>
    </source>
</evidence>
<dbReference type="STRING" id="1141098.A0A1Y2EBR6"/>
<sequence>MDAAQTPLRSAEEIVERLVDLNIPTVWGFCDEAGTFTPFQTLGVTGSMRAPNTRGDPTMSWITSMIHVGHLRALCDEQTPLAERCNIQASLAVVMLHEIMHATYRSRVSREPDIPGGEEPYMYPEVNNEIGDSFETAIFGGLIRPNPTARGEEIFRGVNTHLSVLEWPHFLDLGNLSAATIAHVASTQVSMDYLIPVAWASALQTQHFWDAVVPVHGSAAFKASRILRNELVKRDWYIGYRIHSTEYRLWSLSPWSWVEARRLIAQFKDAHANKRLSDCLDTARELSSYSPDRSQPTTCALHHTTWLFLSISSLMFASIPLLTQDVWHYGPHKFQDLYPSQMRSQAMQYIEITYKSNSDSLLIINPSPSPSTVSLLLIIPNKSIDFIRQRPMRHRRPPPSQHLQMLYRRPPLGIPQIAHIIPVHRLFALRYNLIKRLVPFLLPIKSFGIIIYKLVS</sequence>
<dbReference type="GeneID" id="63769854"/>
<gene>
    <name evidence="1" type="ORF">BCR38DRAFT_142554</name>
</gene>
<protein>
    <submittedName>
        <fullName evidence="1">Uncharacterized protein</fullName>
    </submittedName>
</protein>
<organism evidence="1 2">
    <name type="scientific">Pseudomassariella vexata</name>
    <dbReference type="NCBI Taxonomy" id="1141098"/>
    <lineage>
        <taxon>Eukaryota</taxon>
        <taxon>Fungi</taxon>
        <taxon>Dikarya</taxon>
        <taxon>Ascomycota</taxon>
        <taxon>Pezizomycotina</taxon>
        <taxon>Sordariomycetes</taxon>
        <taxon>Xylariomycetidae</taxon>
        <taxon>Amphisphaeriales</taxon>
        <taxon>Pseudomassariaceae</taxon>
        <taxon>Pseudomassariella</taxon>
    </lineage>
</organism>
<proteinExistence type="predicted"/>
<accession>A0A1Y2EBR6</accession>
<reference evidence="1 2" key="1">
    <citation type="submission" date="2016-07" db="EMBL/GenBank/DDBJ databases">
        <title>Pervasive Adenine N6-methylation of Active Genes in Fungi.</title>
        <authorList>
            <consortium name="DOE Joint Genome Institute"/>
            <person name="Mondo S.J."/>
            <person name="Dannebaum R.O."/>
            <person name="Kuo R.C."/>
            <person name="Labutti K."/>
            <person name="Haridas S."/>
            <person name="Kuo A."/>
            <person name="Salamov A."/>
            <person name="Ahrendt S.R."/>
            <person name="Lipzen A."/>
            <person name="Sullivan W."/>
            <person name="Andreopoulos W.B."/>
            <person name="Clum A."/>
            <person name="Lindquist E."/>
            <person name="Daum C."/>
            <person name="Ramamoorthy G.K."/>
            <person name="Gryganskyi A."/>
            <person name="Culley D."/>
            <person name="Magnuson J.K."/>
            <person name="James T.Y."/>
            <person name="O'Malley M.A."/>
            <person name="Stajich J.E."/>
            <person name="Spatafora J.W."/>
            <person name="Visel A."/>
            <person name="Grigoriev I.V."/>
        </authorList>
    </citation>
    <scope>NUCLEOTIDE SEQUENCE [LARGE SCALE GENOMIC DNA]</scope>
    <source>
        <strain evidence="1 2">CBS 129021</strain>
    </source>
</reference>
<evidence type="ECO:0000313" key="2">
    <source>
        <dbReference type="Proteomes" id="UP000193689"/>
    </source>
</evidence>
<dbReference type="EMBL" id="MCFJ01000003">
    <property type="protein sequence ID" value="ORY69008.1"/>
    <property type="molecule type" value="Genomic_DNA"/>
</dbReference>
<name>A0A1Y2EBR6_9PEZI</name>
<dbReference type="RefSeq" id="XP_040719295.1">
    <property type="nucleotide sequence ID" value="XM_040853642.1"/>
</dbReference>